<dbReference type="NCBIfam" id="TIGR01065">
    <property type="entry name" value="hlyIII"/>
    <property type="match status" value="1"/>
</dbReference>
<evidence type="ECO:0000256" key="5">
    <source>
        <dbReference type="ARBA" id="ARBA00023136"/>
    </source>
</evidence>
<comment type="similarity">
    <text evidence="2">Belongs to the UPF0073 (Hly-III) family.</text>
</comment>
<dbReference type="AlphaFoldDB" id="A0A0X8JS66"/>
<keyword evidence="6" id="KW-0479">Metal-binding</keyword>
<sequence length="213" mass="23134">MAERTHSPGEEIANSVTHAVATGLAIAALPVLVVAAVSAGTAWHVVSFSIFGATLVLLYLASTLYHSIPAVRARRVLKTLDHCAIFLLIAGTYTPFMLVCLRGPVGWTIFGTIWGLAAAGVILKCFFVYRFKRLSLAVYLGMGWLCLLAGREIFSSLPAASLVFLALGGLIYSLGVIFYVWRRLPYNHAIWHLFVVAGSVMHFFSVLYTLPAS</sequence>
<dbReference type="EMBL" id="CP014230">
    <property type="protein sequence ID" value="AMD93896.1"/>
    <property type="molecule type" value="Genomic_DNA"/>
</dbReference>
<evidence type="ECO:0000256" key="1">
    <source>
        <dbReference type="ARBA" id="ARBA00004127"/>
    </source>
</evidence>
<dbReference type="RefSeq" id="WP_066608316.1">
    <property type="nucleotide sequence ID" value="NZ_CP014230.1"/>
</dbReference>
<evidence type="ECO:0000256" key="3">
    <source>
        <dbReference type="ARBA" id="ARBA00022692"/>
    </source>
</evidence>
<evidence type="ECO:0000256" key="6">
    <source>
        <dbReference type="PIRSR" id="PIRSR604254-1"/>
    </source>
</evidence>
<keyword evidence="6" id="KW-0862">Zinc</keyword>
<dbReference type="GO" id="GO:0016020">
    <property type="term" value="C:membrane"/>
    <property type="evidence" value="ECO:0007669"/>
    <property type="project" value="InterPro"/>
</dbReference>
<name>A0A0X8JS66_9BACT</name>
<gene>
    <name evidence="8" type="ORF">AXF15_12830</name>
</gene>
<dbReference type="PANTHER" id="PTHR20855">
    <property type="entry name" value="ADIPOR/PROGESTIN RECEPTOR-RELATED"/>
    <property type="match status" value="1"/>
</dbReference>
<evidence type="ECO:0000313" key="9">
    <source>
        <dbReference type="Proteomes" id="UP000063964"/>
    </source>
</evidence>
<feature type="transmembrane region" description="Helical" evidence="7">
    <location>
        <begin position="105"/>
        <end position="129"/>
    </location>
</feature>
<dbReference type="GO" id="GO:0140911">
    <property type="term" value="F:pore-forming activity"/>
    <property type="evidence" value="ECO:0007669"/>
    <property type="project" value="InterPro"/>
</dbReference>
<feature type="binding site" evidence="6">
    <location>
        <position position="66"/>
    </location>
    <ligand>
        <name>Zn(2+)</name>
        <dbReference type="ChEBI" id="CHEBI:29105"/>
    </ligand>
</feature>
<feature type="binding site" evidence="6">
    <location>
        <position position="188"/>
    </location>
    <ligand>
        <name>Zn(2+)</name>
        <dbReference type="ChEBI" id="CHEBI:29105"/>
    </ligand>
</feature>
<feature type="transmembrane region" description="Helical" evidence="7">
    <location>
        <begin position="12"/>
        <end position="36"/>
    </location>
</feature>
<feature type="binding site" evidence="6">
    <location>
        <position position="192"/>
    </location>
    <ligand>
        <name>Zn(2+)</name>
        <dbReference type="ChEBI" id="CHEBI:29105"/>
    </ligand>
</feature>
<dbReference type="OrthoDB" id="9813689at2"/>
<protein>
    <submittedName>
        <fullName evidence="8">Hemolysin III</fullName>
    </submittedName>
</protein>
<evidence type="ECO:0000256" key="2">
    <source>
        <dbReference type="ARBA" id="ARBA00008488"/>
    </source>
</evidence>
<dbReference type="PANTHER" id="PTHR20855:SF129">
    <property type="entry name" value="HEMOLYSIN-3 HOMOLOG"/>
    <property type="match status" value="1"/>
</dbReference>
<accession>A0A0X8JS66</accession>
<dbReference type="STRING" id="888061.AXF15_12830"/>
<feature type="transmembrane region" description="Helical" evidence="7">
    <location>
        <begin position="160"/>
        <end position="181"/>
    </location>
</feature>
<feature type="transmembrane region" description="Helical" evidence="7">
    <location>
        <begin position="82"/>
        <end position="99"/>
    </location>
</feature>
<keyword evidence="9" id="KW-1185">Reference proteome</keyword>
<evidence type="ECO:0000313" key="8">
    <source>
        <dbReference type="EMBL" id="AMD93896.1"/>
    </source>
</evidence>
<evidence type="ECO:0000256" key="4">
    <source>
        <dbReference type="ARBA" id="ARBA00022989"/>
    </source>
</evidence>
<keyword evidence="4 7" id="KW-1133">Transmembrane helix</keyword>
<organism evidence="8 9">
    <name type="scientific">Desulfomicrobium orale DSM 12838</name>
    <dbReference type="NCBI Taxonomy" id="888061"/>
    <lineage>
        <taxon>Bacteria</taxon>
        <taxon>Pseudomonadati</taxon>
        <taxon>Thermodesulfobacteriota</taxon>
        <taxon>Desulfovibrionia</taxon>
        <taxon>Desulfovibrionales</taxon>
        <taxon>Desulfomicrobiaceae</taxon>
        <taxon>Desulfomicrobium</taxon>
    </lineage>
</organism>
<keyword evidence="3 7" id="KW-0812">Transmembrane</keyword>
<dbReference type="GO" id="GO:0012505">
    <property type="term" value="C:endomembrane system"/>
    <property type="evidence" value="ECO:0007669"/>
    <property type="project" value="UniProtKB-SubCell"/>
</dbReference>
<feature type="transmembrane region" description="Helical" evidence="7">
    <location>
        <begin position="42"/>
        <end position="61"/>
    </location>
</feature>
<dbReference type="InterPro" id="IPR005744">
    <property type="entry name" value="Hy-lIII"/>
</dbReference>
<dbReference type="Proteomes" id="UP000063964">
    <property type="component" value="Chromosome"/>
</dbReference>
<dbReference type="Pfam" id="PF03006">
    <property type="entry name" value="HlyIII"/>
    <property type="match status" value="1"/>
</dbReference>
<feature type="transmembrane region" description="Helical" evidence="7">
    <location>
        <begin position="190"/>
        <end position="210"/>
    </location>
</feature>
<dbReference type="KEGG" id="doa:AXF15_12830"/>
<proteinExistence type="inferred from homology"/>
<dbReference type="GO" id="GO:0046872">
    <property type="term" value="F:metal ion binding"/>
    <property type="evidence" value="ECO:0007669"/>
    <property type="project" value="UniProtKB-KW"/>
</dbReference>
<dbReference type="InterPro" id="IPR004254">
    <property type="entry name" value="AdipoR/HlyIII-related"/>
</dbReference>
<keyword evidence="5 7" id="KW-0472">Membrane</keyword>
<reference evidence="9" key="1">
    <citation type="submission" date="2016-02" db="EMBL/GenBank/DDBJ databases">
        <authorList>
            <person name="Holder M.E."/>
            <person name="Ajami N.J."/>
            <person name="Petrosino J.F."/>
        </authorList>
    </citation>
    <scope>NUCLEOTIDE SEQUENCE [LARGE SCALE GENOMIC DNA]</scope>
    <source>
        <strain evidence="9">DSM 12838</strain>
    </source>
</reference>
<evidence type="ECO:0000256" key="7">
    <source>
        <dbReference type="SAM" id="Phobius"/>
    </source>
</evidence>
<feature type="transmembrane region" description="Helical" evidence="7">
    <location>
        <begin position="136"/>
        <end position="154"/>
    </location>
</feature>
<comment type="subcellular location">
    <subcellularLocation>
        <location evidence="1">Endomembrane system</location>
        <topology evidence="1">Multi-pass membrane protein</topology>
    </subcellularLocation>
</comment>